<name>A0A220MCN9_9BACL</name>
<evidence type="ECO:0000259" key="2">
    <source>
        <dbReference type="Pfam" id="PF01370"/>
    </source>
</evidence>
<dbReference type="Pfam" id="PF01370">
    <property type="entry name" value="Epimerase"/>
    <property type="match status" value="1"/>
</dbReference>
<dbReference type="PANTHER" id="PTHR43000">
    <property type="entry name" value="DTDP-D-GLUCOSE 4,6-DEHYDRATASE-RELATED"/>
    <property type="match status" value="1"/>
</dbReference>
<evidence type="ECO:0000256" key="1">
    <source>
        <dbReference type="ARBA" id="ARBA00007637"/>
    </source>
</evidence>
<dbReference type="EMBL" id="CP018145">
    <property type="protein sequence ID" value="ASJ52774.1"/>
    <property type="molecule type" value="Genomic_DNA"/>
</dbReference>
<protein>
    <submittedName>
        <fullName evidence="3">Epimerase</fullName>
    </submittedName>
</protein>
<evidence type="ECO:0000313" key="3">
    <source>
        <dbReference type="EMBL" id="ASJ52774.1"/>
    </source>
</evidence>
<dbReference type="Gene3D" id="3.40.50.720">
    <property type="entry name" value="NAD(P)-binding Rossmann-like Domain"/>
    <property type="match status" value="1"/>
</dbReference>
<dbReference type="RefSeq" id="WP_088906657.1">
    <property type="nucleotide sequence ID" value="NZ_CP018145.1"/>
</dbReference>
<proteinExistence type="inferred from homology"/>
<reference evidence="3 4" key="1">
    <citation type="submission" date="2016-11" db="EMBL/GenBank/DDBJ databases">
        <authorList>
            <person name="Jaros S."/>
            <person name="Januszkiewicz K."/>
            <person name="Wedrychowicz H."/>
        </authorList>
    </citation>
    <scope>NUCLEOTIDE SEQUENCE [LARGE SCALE GENOMIC DNA]</scope>
    <source>
        <strain evidence="3 4">NF2</strain>
    </source>
</reference>
<dbReference type="Proteomes" id="UP000197781">
    <property type="component" value="Chromosome"/>
</dbReference>
<dbReference type="SUPFAM" id="SSF51735">
    <property type="entry name" value="NAD(P)-binding Rossmann-fold domains"/>
    <property type="match status" value="1"/>
</dbReference>
<dbReference type="KEGG" id="bfm:BP422_03920"/>
<accession>A0A220MCN9</accession>
<organism evidence="3 4">
    <name type="scientific">Brevibacillus formosus</name>
    <dbReference type="NCBI Taxonomy" id="54913"/>
    <lineage>
        <taxon>Bacteria</taxon>
        <taxon>Bacillati</taxon>
        <taxon>Bacillota</taxon>
        <taxon>Bacilli</taxon>
        <taxon>Bacillales</taxon>
        <taxon>Paenibacillaceae</taxon>
        <taxon>Brevibacillus</taxon>
    </lineage>
</organism>
<sequence>MKILVTGATGFLGSQLVKALRLDGHTVIILKRSTSDCSRIQDVLPDLITYDTDRGEWEAPFFEQGRMDVIIHTATCYGRNNESNAMLVDANVTFPLKLLDVAIRFGTPVFLNTDTFSSAPIRLSRHLQPYNLTKRQFREWGKSMADTSSLQFINVRLEHMYGPYDNTNKFVSSVIKSCLENQPELRLTEGKQARDFIYVDDVVSAFRVLLENAARLPAGYAEYQVGTSKATSIREFVELVHQMTQSSTVLKFGSIAYHDLEIMNSQANIRPLQALGWNPQVKLEDGLRKVMSVFK</sequence>
<comment type="similarity">
    <text evidence="1">Belongs to the NAD(P)-dependent epimerase/dehydratase family.</text>
</comment>
<gene>
    <name evidence="3" type="ORF">BP422_03920</name>
</gene>
<feature type="domain" description="NAD-dependent epimerase/dehydratase" evidence="2">
    <location>
        <begin position="3"/>
        <end position="219"/>
    </location>
</feature>
<dbReference type="InterPro" id="IPR001509">
    <property type="entry name" value="Epimerase_deHydtase"/>
</dbReference>
<dbReference type="AlphaFoldDB" id="A0A220MCN9"/>
<evidence type="ECO:0000313" key="4">
    <source>
        <dbReference type="Proteomes" id="UP000197781"/>
    </source>
</evidence>
<dbReference type="InterPro" id="IPR036291">
    <property type="entry name" value="NAD(P)-bd_dom_sf"/>
</dbReference>